<feature type="compositionally biased region" description="Low complexity" evidence="1">
    <location>
        <begin position="10"/>
        <end position="22"/>
    </location>
</feature>
<proteinExistence type="predicted"/>
<sequence length="2063" mass="221351">MNTGGSVLCSNSSFSSLLPSPNTDSTQGTVTLPGESTPEPFDDGQAYSFDLDSGDETTSILFSHCRFTGDKYSSARPLTFSNYLGTISILSCSFTDITFQQKLYAAGGIVLVLSQDQFDRLSFKAELSNFTSCSTSFYGGAMWISVADDVLIDSCLFDGCSTREPFEATGGGLHVSGSSSVEHVPKYELVDCVFADCQSRQGGGLHVDGELDLSVVDTNFERCGMDTLVGTSRGGGIDQSGKGSLTVERCQFVECSSRFVGSAIGSRYQRGKLTISDTLVKDCVSGTTGAICIIGPDSSVQPTFSHVFLDGNSMGSDTDFFELGMGWETNATKFPDVAIMGSSVSTLPKLKFEDCFTTVIPDSTGVVVAEYGMAPNWGIPERHFDPEFTKIGPFLTAEPIVRVNGKIGKIELELKGQTPPISQEYEVTVEEDDGTETSFKMLFSGGTGTLVSPSEVSLKYNTDYTITKIVGVVPESSCSTMTNGITIPQAAWAFNLTLTFTSLSFTTPEEPPILKASCRVGSGTDHAWIRLTGLNITAGTYSVKLKDVAFSFEVTFSDQKDENGLKQSSEASIRLFGEGSTLTFDAEYTLESVTDSALNDVELRGVIVTFSTPQSTERIVGIGTMDFTSDQKDEVSVSLSGFDLSNTEYIIEISPSNLLNDDTMSVAFTDQSGKVVGSVYSADGEPVHFKFGKTYEIVSITRPNNQPILLFDTLAFDVPTEPARIESTSSVLNGSKTEVTVTLTGRKLFLATMTVKVKNPNSNREFTTDLLYVDSSSCTVTFAAGQTETDTELAFGVSYDIVSIESSDGKSFVVNTGVKVSVPSAPIITSISSLLSPNCTHFSISFSGSSLPKTGSLVASISPSISLSLSYENEKWTTGWLLNGTNGMLMNTSYSVTKVASGENEMILNMYTFTTALGPTLSSIPTVTLKDADLNSVVLSLDGLRMPVSSVVPWFDLIVVESGGSTEEIKIGVSFSSNSVGSGEVEVYKSRRLKYSTSYSVVGMSSTVVSVSIPSAVTFTTPAAPTRIISASCDLDTETGKSAEIVLNGVSFPQSTPFTLTVFELDDSKVRTGNAIELSSSFGLDGSSTTHTLSSLIYGNDESKLTYGKCYEITKLEIANMKTIVDDLARFVVPPEPSRLTTVTLPAVYSEKETKVSVTLSGIKLTGLFTVTLKSNVSAKPNDVVVTFSAGSSGDLKGVLYSRLSPSSVNMTYETKYSIVSMKDSSNGKVFMEEGLSFTTMKEPSRVVSVWISGYENDEKEAILRMDGRELDVLKKYEVSLLPGNVVVSMSFADGKWEGRVGVRGSDEAGTGVIYGETYTVDSVVISNTQVPVHCDDISFPIKTEPARLIYAALTPNDGMNISTLTLTTRQLVSNQKYTVSLSGTPIQPSNSDSVHTLDFEVDGAPSITTELSLYPVATLRFNHLYKVTSMKMKSSSTPIFIESEACSFSTPAEPTRIVDGDGRLNSQRTEVVVTLTGFALKAGSYSFTLTHSNPVNSRIITGSLSSNGFVECSHTVEENNANHLMFGETYTITSATLNGEPILFDSNIHIGVPRPPQVTAATIHPNTQNTALTIELSGTELAMMKEYTVTLRPSFSFVVLFADASRAISPTLRIGTSDGLDANTEYFVESIVGVMDSDDIIFIVGSISFTTPEATLMEVVVSSSGEGREGEECGSLSLPCETLLIGWEMGKKGGAMEKIVLRVRDAAESGGVVVVGRASVEVRGMFGEKGRIMISEQATASTKSESVFLVDGGEILLLDLFVSVPSFTSVWGWRPDFVVGGEGTVIVKGVEMVCEEGGKAGMGLVGLEQGRLEVDHLFVRNIAFSEGAGLIRCLGGQNELTTDISNLVVQNTTLSEGGIIAFSSTKITSEISMTDSEIDQVRMRVDEGTDKALVSIQTQQTRLTISKCVFFESGCEHATGVKIGQALLITLHSSEKDETVQRVDVHSCLFVDCAGGDESGEGGVVIRSGEGLSRVSLSGSWFEERSGSLSPSSFERDTDGRVVVTKRRMWLAGWKRGGVVVERGRRLPVIDRKGSGFSNCGLIVREKEVERGKTRNEEKNEL</sequence>
<keyword evidence="3" id="KW-1185">Reference proteome</keyword>
<dbReference type="SUPFAM" id="SSF51126">
    <property type="entry name" value="Pectin lyase-like"/>
    <property type="match status" value="1"/>
</dbReference>
<dbReference type="EMBL" id="JARBJD010000052">
    <property type="protein sequence ID" value="KAK2956830.1"/>
    <property type="molecule type" value="Genomic_DNA"/>
</dbReference>
<protein>
    <submittedName>
        <fullName evidence="2">Uncharacterized protein</fullName>
    </submittedName>
</protein>
<accession>A0ABQ9XZD3</accession>
<evidence type="ECO:0000313" key="3">
    <source>
        <dbReference type="Proteomes" id="UP001281761"/>
    </source>
</evidence>
<reference evidence="2 3" key="1">
    <citation type="journal article" date="2022" name="bioRxiv">
        <title>Genomics of Preaxostyla Flagellates Illuminates Evolutionary Transitions and the Path Towards Mitochondrial Loss.</title>
        <authorList>
            <person name="Novak L.V.F."/>
            <person name="Treitli S.C."/>
            <person name="Pyrih J."/>
            <person name="Halakuc P."/>
            <person name="Pipaliya S.V."/>
            <person name="Vacek V."/>
            <person name="Brzon O."/>
            <person name="Soukal P."/>
            <person name="Eme L."/>
            <person name="Dacks J.B."/>
            <person name="Karnkowska A."/>
            <person name="Elias M."/>
            <person name="Hampl V."/>
        </authorList>
    </citation>
    <scope>NUCLEOTIDE SEQUENCE [LARGE SCALE GENOMIC DNA]</scope>
    <source>
        <strain evidence="2">NAU3</strain>
        <tissue evidence="2">Gut</tissue>
    </source>
</reference>
<organism evidence="2 3">
    <name type="scientific">Blattamonas nauphoetae</name>
    <dbReference type="NCBI Taxonomy" id="2049346"/>
    <lineage>
        <taxon>Eukaryota</taxon>
        <taxon>Metamonada</taxon>
        <taxon>Preaxostyla</taxon>
        <taxon>Oxymonadida</taxon>
        <taxon>Blattamonas</taxon>
    </lineage>
</organism>
<evidence type="ECO:0000256" key="1">
    <source>
        <dbReference type="SAM" id="MobiDB-lite"/>
    </source>
</evidence>
<evidence type="ECO:0000313" key="2">
    <source>
        <dbReference type="EMBL" id="KAK2956830.1"/>
    </source>
</evidence>
<feature type="region of interest" description="Disordered" evidence="1">
    <location>
        <begin position="1"/>
        <end position="48"/>
    </location>
</feature>
<comment type="caution">
    <text evidence="2">The sequence shown here is derived from an EMBL/GenBank/DDBJ whole genome shotgun (WGS) entry which is preliminary data.</text>
</comment>
<dbReference type="Proteomes" id="UP001281761">
    <property type="component" value="Unassembled WGS sequence"/>
</dbReference>
<dbReference type="InterPro" id="IPR011050">
    <property type="entry name" value="Pectin_lyase_fold/virulence"/>
</dbReference>
<name>A0ABQ9XZD3_9EUKA</name>
<gene>
    <name evidence="2" type="ORF">BLNAU_8284</name>
</gene>